<dbReference type="EMBL" id="LXPE01000111">
    <property type="protein sequence ID" value="OBA25416.1"/>
    <property type="molecule type" value="Genomic_DNA"/>
</dbReference>
<comment type="caution">
    <text evidence="2">The sequence shown here is derived from an EMBL/GenBank/DDBJ whole genome shotgun (WGS) entry which is preliminary data.</text>
</comment>
<protein>
    <submittedName>
        <fullName evidence="2">Uncharacterized protein</fullName>
    </submittedName>
</protein>
<feature type="coiled-coil region" evidence="1">
    <location>
        <begin position="155"/>
        <end position="189"/>
    </location>
</feature>
<gene>
    <name evidence="2" type="ORF">HANVADRAFT_71171</name>
</gene>
<evidence type="ECO:0000313" key="2">
    <source>
        <dbReference type="EMBL" id="OBA25416.1"/>
    </source>
</evidence>
<sequence>MEAMKISGESANLTQSHKRYTLLSKQCDYTLNQILKRLSSKTIIQECFPAETFGNHYIDIRDLLIEVSELLRNLVKSELADVMSADNLEGRLNLLDEVIAIAIAKQKEFKIMVENEGWESENIKQVLDEELVNVNEMSVDDIIRFDECCNMKNLLGELVKRREFLDEVVAKLETEIKEKLNIIDKTNDEIQTVVKENVSKFVDNSVESSNNVAEMRQALMEFVQNELNFEEQDQDINMM</sequence>
<accession>A0A1B7T9J7</accession>
<reference evidence="3" key="1">
    <citation type="journal article" date="2016" name="Proc. Natl. Acad. Sci. U.S.A.">
        <title>Comparative genomics of biotechnologically important yeasts.</title>
        <authorList>
            <person name="Riley R."/>
            <person name="Haridas S."/>
            <person name="Wolfe K.H."/>
            <person name="Lopes M.R."/>
            <person name="Hittinger C.T."/>
            <person name="Goeker M."/>
            <person name="Salamov A.A."/>
            <person name="Wisecaver J.H."/>
            <person name="Long T.M."/>
            <person name="Calvey C.H."/>
            <person name="Aerts A.L."/>
            <person name="Barry K.W."/>
            <person name="Choi C."/>
            <person name="Clum A."/>
            <person name="Coughlan A.Y."/>
            <person name="Deshpande S."/>
            <person name="Douglass A.P."/>
            <person name="Hanson S.J."/>
            <person name="Klenk H.-P."/>
            <person name="LaButti K.M."/>
            <person name="Lapidus A."/>
            <person name="Lindquist E.A."/>
            <person name="Lipzen A.M."/>
            <person name="Meier-Kolthoff J.P."/>
            <person name="Ohm R.A."/>
            <person name="Otillar R.P."/>
            <person name="Pangilinan J.L."/>
            <person name="Peng Y."/>
            <person name="Rokas A."/>
            <person name="Rosa C.A."/>
            <person name="Scheuner C."/>
            <person name="Sibirny A.A."/>
            <person name="Slot J.C."/>
            <person name="Stielow J.B."/>
            <person name="Sun H."/>
            <person name="Kurtzman C.P."/>
            <person name="Blackwell M."/>
            <person name="Grigoriev I.V."/>
            <person name="Jeffries T.W."/>
        </authorList>
    </citation>
    <scope>NUCLEOTIDE SEQUENCE [LARGE SCALE GENOMIC DNA]</scope>
    <source>
        <strain evidence="3">NRRL Y-1626</strain>
    </source>
</reference>
<keyword evidence="3" id="KW-1185">Reference proteome</keyword>
<dbReference type="OrthoDB" id="3971087at2759"/>
<evidence type="ECO:0000256" key="1">
    <source>
        <dbReference type="SAM" id="Coils"/>
    </source>
</evidence>
<proteinExistence type="predicted"/>
<dbReference type="Proteomes" id="UP000092321">
    <property type="component" value="Unassembled WGS sequence"/>
</dbReference>
<organism evidence="2 3">
    <name type="scientific">Hanseniaspora valbyensis NRRL Y-1626</name>
    <dbReference type="NCBI Taxonomy" id="766949"/>
    <lineage>
        <taxon>Eukaryota</taxon>
        <taxon>Fungi</taxon>
        <taxon>Dikarya</taxon>
        <taxon>Ascomycota</taxon>
        <taxon>Saccharomycotina</taxon>
        <taxon>Saccharomycetes</taxon>
        <taxon>Saccharomycodales</taxon>
        <taxon>Saccharomycodaceae</taxon>
        <taxon>Hanseniaspora</taxon>
    </lineage>
</organism>
<dbReference type="AlphaFoldDB" id="A0A1B7T9J7"/>
<name>A0A1B7T9J7_9ASCO</name>
<evidence type="ECO:0000313" key="3">
    <source>
        <dbReference type="Proteomes" id="UP000092321"/>
    </source>
</evidence>
<keyword evidence="1" id="KW-0175">Coiled coil</keyword>